<sequence length="71" mass="8358">MFKHHHPATSRGVTVAAHPTPFSQHLVQVLLRDWQRLYYWLALLGSENESCPRCAAFHHCAPRSERHRHDY</sequence>
<accession>A0ABT7XQ83</accession>
<protein>
    <submittedName>
        <fullName evidence="1">Uncharacterized protein</fullName>
    </submittedName>
</protein>
<gene>
    <name evidence="1" type="ORF">QU481_13655</name>
</gene>
<proteinExistence type="predicted"/>
<dbReference type="Proteomes" id="UP001168540">
    <property type="component" value="Unassembled WGS sequence"/>
</dbReference>
<dbReference type="EMBL" id="JAUEDK010000023">
    <property type="protein sequence ID" value="MDN0075932.1"/>
    <property type="molecule type" value="Genomic_DNA"/>
</dbReference>
<keyword evidence="2" id="KW-1185">Reference proteome</keyword>
<evidence type="ECO:0000313" key="1">
    <source>
        <dbReference type="EMBL" id="MDN0075932.1"/>
    </source>
</evidence>
<dbReference type="RefSeq" id="WP_289830575.1">
    <property type="nucleotide sequence ID" value="NZ_JAUEDK010000023.1"/>
</dbReference>
<reference evidence="1" key="1">
    <citation type="submission" date="2023-06" db="EMBL/GenBank/DDBJ databases">
        <authorList>
            <person name="Zhang S."/>
        </authorList>
    </citation>
    <scope>NUCLEOTIDE SEQUENCE</scope>
    <source>
        <strain evidence="1">SG2303</strain>
    </source>
</reference>
<name>A0ABT7XQ83_9NEIS</name>
<organism evidence="1 2">
    <name type="scientific">Crenobacter oryzisoli</name>
    <dbReference type="NCBI Taxonomy" id="3056844"/>
    <lineage>
        <taxon>Bacteria</taxon>
        <taxon>Pseudomonadati</taxon>
        <taxon>Pseudomonadota</taxon>
        <taxon>Betaproteobacteria</taxon>
        <taxon>Neisseriales</taxon>
        <taxon>Neisseriaceae</taxon>
        <taxon>Crenobacter</taxon>
    </lineage>
</organism>
<comment type="caution">
    <text evidence="1">The sequence shown here is derived from an EMBL/GenBank/DDBJ whole genome shotgun (WGS) entry which is preliminary data.</text>
</comment>
<evidence type="ECO:0000313" key="2">
    <source>
        <dbReference type="Proteomes" id="UP001168540"/>
    </source>
</evidence>